<evidence type="ECO:0000256" key="1">
    <source>
        <dbReference type="SAM" id="Phobius"/>
    </source>
</evidence>
<organism evidence="2 3">
    <name type="scientific">Stylosanthes scabra</name>
    <dbReference type="NCBI Taxonomy" id="79078"/>
    <lineage>
        <taxon>Eukaryota</taxon>
        <taxon>Viridiplantae</taxon>
        <taxon>Streptophyta</taxon>
        <taxon>Embryophyta</taxon>
        <taxon>Tracheophyta</taxon>
        <taxon>Spermatophyta</taxon>
        <taxon>Magnoliopsida</taxon>
        <taxon>eudicotyledons</taxon>
        <taxon>Gunneridae</taxon>
        <taxon>Pentapetalae</taxon>
        <taxon>rosids</taxon>
        <taxon>fabids</taxon>
        <taxon>Fabales</taxon>
        <taxon>Fabaceae</taxon>
        <taxon>Papilionoideae</taxon>
        <taxon>50 kb inversion clade</taxon>
        <taxon>dalbergioids sensu lato</taxon>
        <taxon>Dalbergieae</taxon>
        <taxon>Pterocarpus clade</taxon>
        <taxon>Stylosanthes</taxon>
    </lineage>
</organism>
<evidence type="ECO:0000313" key="2">
    <source>
        <dbReference type="EMBL" id="MED6155734.1"/>
    </source>
</evidence>
<dbReference type="Proteomes" id="UP001341840">
    <property type="component" value="Unassembled WGS sequence"/>
</dbReference>
<name>A0ABU6U468_9FABA</name>
<keyword evidence="1" id="KW-0812">Transmembrane</keyword>
<sequence>MPLPKVTLFSAHFAACIFFFITLNHRTQQCLCSVLHFSFVATMFHSSITALVSFHSSSCFLPAASPSITVRLPARCRRPFSRLTISLAARTTVYLLRLKVLNIAIFYQFGSNDRLKNI</sequence>
<dbReference type="EMBL" id="JASCZI010120845">
    <property type="protein sequence ID" value="MED6155734.1"/>
    <property type="molecule type" value="Genomic_DNA"/>
</dbReference>
<feature type="transmembrane region" description="Helical" evidence="1">
    <location>
        <begin position="30"/>
        <end position="54"/>
    </location>
</feature>
<keyword evidence="1" id="KW-0472">Membrane</keyword>
<protein>
    <recommendedName>
        <fullName evidence="4">Secreted protein</fullName>
    </recommendedName>
</protein>
<evidence type="ECO:0000313" key="3">
    <source>
        <dbReference type="Proteomes" id="UP001341840"/>
    </source>
</evidence>
<comment type="caution">
    <text evidence="2">The sequence shown here is derived from an EMBL/GenBank/DDBJ whole genome shotgun (WGS) entry which is preliminary data.</text>
</comment>
<accession>A0ABU6U468</accession>
<gene>
    <name evidence="2" type="ORF">PIB30_007599</name>
</gene>
<keyword evidence="3" id="KW-1185">Reference proteome</keyword>
<evidence type="ECO:0008006" key="4">
    <source>
        <dbReference type="Google" id="ProtNLM"/>
    </source>
</evidence>
<proteinExistence type="predicted"/>
<feature type="transmembrane region" description="Helical" evidence="1">
    <location>
        <begin position="6"/>
        <end position="23"/>
    </location>
</feature>
<reference evidence="2 3" key="1">
    <citation type="journal article" date="2023" name="Plants (Basel)">
        <title>Bridging the Gap: Combining Genomics and Transcriptomics Approaches to Understand Stylosanthes scabra, an Orphan Legume from the Brazilian Caatinga.</title>
        <authorList>
            <person name="Ferreira-Neto J.R.C."/>
            <person name="da Silva M.D."/>
            <person name="Binneck E."/>
            <person name="de Melo N.F."/>
            <person name="da Silva R.H."/>
            <person name="de Melo A.L.T.M."/>
            <person name="Pandolfi V."/>
            <person name="Bustamante F.O."/>
            <person name="Brasileiro-Vidal A.C."/>
            <person name="Benko-Iseppon A.M."/>
        </authorList>
    </citation>
    <scope>NUCLEOTIDE SEQUENCE [LARGE SCALE GENOMIC DNA]</scope>
    <source>
        <tissue evidence="2">Leaves</tissue>
    </source>
</reference>
<keyword evidence="1" id="KW-1133">Transmembrane helix</keyword>